<reference evidence="3" key="1">
    <citation type="submission" date="2025-08" db="UniProtKB">
        <authorList>
            <consortium name="RefSeq"/>
        </authorList>
    </citation>
    <scope>IDENTIFICATION</scope>
    <source>
        <tissue evidence="3">Whole sample</tissue>
    </source>
</reference>
<dbReference type="SUPFAM" id="SSF49785">
    <property type="entry name" value="Galactose-binding domain-like"/>
    <property type="match status" value="1"/>
</dbReference>
<dbReference type="InterPro" id="IPR008979">
    <property type="entry name" value="Galactose-bd-like_sf"/>
</dbReference>
<protein>
    <submittedName>
        <fullName evidence="3">Multiple epidermal growth factor-like domains protein 10</fullName>
    </submittedName>
</protein>
<sequence length="298" mass="32620">MARKKETWQSNHHVPYYNGSAWVYFGADRAVDGRKHNLSWKGGECATSVDGLTAEWRVDLGRILGIHHIFIQYQTGNDVWGCPTPGYYGENCSIPCPQNCLERHCHITEGTCLGCSAGYKGLTCNDECPDGFYGHGCEESCSTHCIVSGICDRVTGRCEGGCQAGWKESKCDTSKDKSVLIQSKSNDRDRELCSDGTFGQNCTEECGECPGKEQCDHVNGTCVNGCNRGYHGTMCTEVKISITGIAFIPIDSRIQLGRVVETDTALNITDISEDIEEEDLSNAFLIVEPEGNIAVESK</sequence>
<accession>A0A8B8BY43</accession>
<dbReference type="Gene3D" id="2.60.120.260">
    <property type="entry name" value="Galactose-binding domain-like"/>
    <property type="match status" value="1"/>
</dbReference>
<keyword evidence="1" id="KW-0245">EGF-like domain</keyword>
<dbReference type="InterPro" id="IPR042635">
    <property type="entry name" value="MEGF10/SREC1/2-like"/>
</dbReference>
<dbReference type="Gene3D" id="2.170.300.10">
    <property type="entry name" value="Tie2 ligand-binding domain superfamily"/>
    <property type="match status" value="1"/>
</dbReference>
<evidence type="ECO:0000313" key="2">
    <source>
        <dbReference type="Proteomes" id="UP000694844"/>
    </source>
</evidence>
<dbReference type="RefSeq" id="XP_022307756.1">
    <property type="nucleotide sequence ID" value="XM_022452048.1"/>
</dbReference>
<dbReference type="OrthoDB" id="409374at2759"/>
<dbReference type="PANTHER" id="PTHR24043">
    <property type="entry name" value="SCAVENGER RECEPTOR CLASS F"/>
    <property type="match status" value="1"/>
</dbReference>
<dbReference type="GeneID" id="111113760"/>
<dbReference type="AlphaFoldDB" id="A0A8B8BY43"/>
<keyword evidence="2" id="KW-1185">Reference proteome</keyword>
<dbReference type="Proteomes" id="UP000694844">
    <property type="component" value="Chromosome 9"/>
</dbReference>
<name>A0A8B8BY43_CRAVI</name>
<dbReference type="KEGG" id="cvn:111113760"/>
<dbReference type="InterPro" id="IPR009030">
    <property type="entry name" value="Growth_fac_rcpt_cys_sf"/>
</dbReference>
<dbReference type="SUPFAM" id="SSF57184">
    <property type="entry name" value="Growth factor receptor domain"/>
    <property type="match status" value="1"/>
</dbReference>
<organism evidence="2 3">
    <name type="scientific">Crassostrea virginica</name>
    <name type="common">Eastern oyster</name>
    <dbReference type="NCBI Taxonomy" id="6565"/>
    <lineage>
        <taxon>Eukaryota</taxon>
        <taxon>Metazoa</taxon>
        <taxon>Spiralia</taxon>
        <taxon>Lophotrochozoa</taxon>
        <taxon>Mollusca</taxon>
        <taxon>Bivalvia</taxon>
        <taxon>Autobranchia</taxon>
        <taxon>Pteriomorphia</taxon>
        <taxon>Ostreida</taxon>
        <taxon>Ostreoidea</taxon>
        <taxon>Ostreidae</taxon>
        <taxon>Crassostrea</taxon>
    </lineage>
</organism>
<gene>
    <name evidence="3" type="primary">LOC111113760</name>
</gene>
<dbReference type="PANTHER" id="PTHR24043:SF8">
    <property type="entry name" value="EGF-LIKE DOMAIN-CONTAINING PROTEIN"/>
    <property type="match status" value="1"/>
</dbReference>
<proteinExistence type="predicted"/>
<dbReference type="GO" id="GO:0005044">
    <property type="term" value="F:scavenger receptor activity"/>
    <property type="evidence" value="ECO:0007669"/>
    <property type="project" value="InterPro"/>
</dbReference>
<evidence type="ECO:0000313" key="3">
    <source>
        <dbReference type="RefSeq" id="XP_022307756.1"/>
    </source>
</evidence>
<evidence type="ECO:0000256" key="1">
    <source>
        <dbReference type="ARBA" id="ARBA00022536"/>
    </source>
</evidence>